<evidence type="ECO:0000313" key="1">
    <source>
        <dbReference type="EMBL" id="KAG2204350.1"/>
    </source>
</evidence>
<comment type="caution">
    <text evidence="1">The sequence shown here is derived from an EMBL/GenBank/DDBJ whole genome shotgun (WGS) entry which is preliminary data.</text>
</comment>
<dbReference type="OrthoDB" id="9895617at2759"/>
<sequence>MFPSEGYFYVKSQKNGLFVSVDGEDEGDDDSQKVYSCGVMKMDIWFLSKLQWASIMMDIEGGDLKSDKRVLQYNRKKTMTHNQRWGIRDGFVYVVADPRLVLDTQEDEGSYITVAVKKSEENDLQQWYLEPYEGDC</sequence>
<dbReference type="Proteomes" id="UP000603453">
    <property type="component" value="Unassembled WGS sequence"/>
</dbReference>
<name>A0A8H7V234_9FUNG</name>
<keyword evidence="2" id="KW-1185">Reference proteome</keyword>
<reference evidence="1" key="1">
    <citation type="submission" date="2020-12" db="EMBL/GenBank/DDBJ databases">
        <title>Metabolic potential, ecology and presence of endohyphal bacteria is reflected in genomic diversity of Mucoromycotina.</title>
        <authorList>
            <person name="Muszewska A."/>
            <person name="Okrasinska A."/>
            <person name="Steczkiewicz K."/>
            <person name="Drgas O."/>
            <person name="Orlowska M."/>
            <person name="Perlinska-Lenart U."/>
            <person name="Aleksandrzak-Piekarczyk T."/>
            <person name="Szatraj K."/>
            <person name="Zielenkiewicz U."/>
            <person name="Pilsyk S."/>
            <person name="Malc E."/>
            <person name="Mieczkowski P."/>
            <person name="Kruszewska J.S."/>
            <person name="Biernat P."/>
            <person name="Pawlowska J."/>
        </authorList>
    </citation>
    <scope>NUCLEOTIDE SEQUENCE</scope>
    <source>
        <strain evidence="1">WA0000017839</strain>
    </source>
</reference>
<evidence type="ECO:0000313" key="2">
    <source>
        <dbReference type="Proteomes" id="UP000603453"/>
    </source>
</evidence>
<dbReference type="EMBL" id="JAEPRD010000045">
    <property type="protein sequence ID" value="KAG2204350.1"/>
    <property type="molecule type" value="Genomic_DNA"/>
</dbReference>
<accession>A0A8H7V234</accession>
<gene>
    <name evidence="1" type="ORF">INT47_009392</name>
</gene>
<dbReference type="InterPro" id="IPR035992">
    <property type="entry name" value="Ricin_B-like_lectins"/>
</dbReference>
<evidence type="ECO:0008006" key="3">
    <source>
        <dbReference type="Google" id="ProtNLM"/>
    </source>
</evidence>
<dbReference type="SUPFAM" id="SSF50370">
    <property type="entry name" value="Ricin B-like lectins"/>
    <property type="match status" value="1"/>
</dbReference>
<dbReference type="AlphaFoldDB" id="A0A8H7V234"/>
<protein>
    <recommendedName>
        <fullName evidence="3">Ricin B lectin domain-containing protein</fullName>
    </recommendedName>
</protein>
<proteinExistence type="predicted"/>
<organism evidence="1 2">
    <name type="scientific">Mucor saturninus</name>
    <dbReference type="NCBI Taxonomy" id="64648"/>
    <lineage>
        <taxon>Eukaryota</taxon>
        <taxon>Fungi</taxon>
        <taxon>Fungi incertae sedis</taxon>
        <taxon>Mucoromycota</taxon>
        <taxon>Mucoromycotina</taxon>
        <taxon>Mucoromycetes</taxon>
        <taxon>Mucorales</taxon>
        <taxon>Mucorineae</taxon>
        <taxon>Mucoraceae</taxon>
        <taxon>Mucor</taxon>
    </lineage>
</organism>
<dbReference type="Gene3D" id="2.80.10.50">
    <property type="match status" value="1"/>
</dbReference>